<dbReference type="SUPFAM" id="SSF48264">
    <property type="entry name" value="Cytochrome P450"/>
    <property type="match status" value="1"/>
</dbReference>
<accession>A0A6A6JSG1</accession>
<keyword evidence="1" id="KW-0408">Iron</keyword>
<evidence type="ECO:0000313" key="2">
    <source>
        <dbReference type="EMBL" id="KAF2278808.1"/>
    </source>
</evidence>
<dbReference type="OrthoDB" id="10029320at2759"/>
<dbReference type="GeneID" id="54548493"/>
<reference evidence="2" key="1">
    <citation type="journal article" date="2020" name="Stud. Mycol.">
        <title>101 Dothideomycetes genomes: a test case for predicting lifestyles and emergence of pathogens.</title>
        <authorList>
            <person name="Haridas S."/>
            <person name="Albert R."/>
            <person name="Binder M."/>
            <person name="Bloem J."/>
            <person name="Labutti K."/>
            <person name="Salamov A."/>
            <person name="Andreopoulos B."/>
            <person name="Baker S."/>
            <person name="Barry K."/>
            <person name="Bills G."/>
            <person name="Bluhm B."/>
            <person name="Cannon C."/>
            <person name="Castanera R."/>
            <person name="Culley D."/>
            <person name="Daum C."/>
            <person name="Ezra D."/>
            <person name="Gonzalez J."/>
            <person name="Henrissat B."/>
            <person name="Kuo A."/>
            <person name="Liang C."/>
            <person name="Lipzen A."/>
            <person name="Lutzoni F."/>
            <person name="Magnuson J."/>
            <person name="Mondo S."/>
            <person name="Nolan M."/>
            <person name="Ohm R."/>
            <person name="Pangilinan J."/>
            <person name="Park H.-J."/>
            <person name="Ramirez L."/>
            <person name="Alfaro M."/>
            <person name="Sun H."/>
            <person name="Tritt A."/>
            <person name="Yoshinaga Y."/>
            <person name="Zwiers L.-H."/>
            <person name="Turgeon B."/>
            <person name="Goodwin S."/>
            <person name="Spatafora J."/>
            <person name="Crous P."/>
            <person name="Grigoriev I."/>
        </authorList>
    </citation>
    <scope>NUCLEOTIDE SEQUENCE</scope>
    <source>
        <strain evidence="2">CBS 379.55</strain>
    </source>
</reference>
<dbReference type="GO" id="GO:0004497">
    <property type="term" value="F:monooxygenase activity"/>
    <property type="evidence" value="ECO:0007669"/>
    <property type="project" value="InterPro"/>
</dbReference>
<evidence type="ECO:0000256" key="1">
    <source>
        <dbReference type="PIRSR" id="PIRSR602401-1"/>
    </source>
</evidence>
<dbReference type="PANTHER" id="PTHR24305">
    <property type="entry name" value="CYTOCHROME P450"/>
    <property type="match status" value="1"/>
</dbReference>
<dbReference type="PANTHER" id="PTHR24305:SF222">
    <property type="entry name" value="CYTOCHROME P450 MONOOXYGENASE STCS"/>
    <property type="match status" value="1"/>
</dbReference>
<evidence type="ECO:0000313" key="3">
    <source>
        <dbReference type="Proteomes" id="UP000800097"/>
    </source>
</evidence>
<organism evidence="2 3">
    <name type="scientific">Westerdykella ornata</name>
    <dbReference type="NCBI Taxonomy" id="318751"/>
    <lineage>
        <taxon>Eukaryota</taxon>
        <taxon>Fungi</taxon>
        <taxon>Dikarya</taxon>
        <taxon>Ascomycota</taxon>
        <taxon>Pezizomycotina</taxon>
        <taxon>Dothideomycetes</taxon>
        <taxon>Pleosporomycetidae</taxon>
        <taxon>Pleosporales</taxon>
        <taxon>Sporormiaceae</taxon>
        <taxon>Westerdykella</taxon>
    </lineage>
</organism>
<dbReference type="CDD" id="cd11051">
    <property type="entry name" value="CYP59-like"/>
    <property type="match status" value="1"/>
</dbReference>
<dbReference type="InterPro" id="IPR002401">
    <property type="entry name" value="Cyt_P450_E_grp-I"/>
</dbReference>
<dbReference type="Pfam" id="PF00067">
    <property type="entry name" value="p450"/>
    <property type="match status" value="1"/>
</dbReference>
<protein>
    <submittedName>
        <fullName evidence="2">Cytochrome P450</fullName>
    </submittedName>
</protein>
<dbReference type="InterPro" id="IPR050121">
    <property type="entry name" value="Cytochrome_P450_monoxygenase"/>
</dbReference>
<keyword evidence="1" id="KW-0349">Heme</keyword>
<dbReference type="Proteomes" id="UP000800097">
    <property type="component" value="Unassembled WGS sequence"/>
</dbReference>
<dbReference type="Gene3D" id="1.10.630.10">
    <property type="entry name" value="Cytochrome P450"/>
    <property type="match status" value="1"/>
</dbReference>
<dbReference type="GO" id="GO:0016705">
    <property type="term" value="F:oxidoreductase activity, acting on paired donors, with incorporation or reduction of molecular oxygen"/>
    <property type="evidence" value="ECO:0007669"/>
    <property type="project" value="InterPro"/>
</dbReference>
<dbReference type="AlphaFoldDB" id="A0A6A6JSG1"/>
<keyword evidence="1" id="KW-0479">Metal-binding</keyword>
<dbReference type="PRINTS" id="PR00385">
    <property type="entry name" value="P450"/>
</dbReference>
<dbReference type="InterPro" id="IPR036396">
    <property type="entry name" value="Cyt_P450_sf"/>
</dbReference>
<name>A0A6A6JSG1_WESOR</name>
<dbReference type="EMBL" id="ML986487">
    <property type="protein sequence ID" value="KAF2278808.1"/>
    <property type="molecule type" value="Genomic_DNA"/>
</dbReference>
<dbReference type="PRINTS" id="PR00463">
    <property type="entry name" value="EP450I"/>
</dbReference>
<dbReference type="RefSeq" id="XP_033656347.1">
    <property type="nucleotide sequence ID" value="XM_033795318.1"/>
</dbReference>
<comment type="cofactor">
    <cofactor evidence="1">
        <name>heme</name>
        <dbReference type="ChEBI" id="CHEBI:30413"/>
    </cofactor>
</comment>
<proteinExistence type="predicted"/>
<gene>
    <name evidence="2" type="ORF">EI97DRAFT_371913</name>
</gene>
<feature type="binding site" description="axial binding residue" evidence="1">
    <location>
        <position position="431"/>
    </location>
    <ligand>
        <name>heme</name>
        <dbReference type="ChEBI" id="CHEBI:30413"/>
    </ligand>
    <ligandPart>
        <name>Fe</name>
        <dbReference type="ChEBI" id="CHEBI:18248"/>
    </ligandPart>
</feature>
<keyword evidence="3" id="KW-1185">Reference proteome</keyword>
<dbReference type="GO" id="GO:0005506">
    <property type="term" value="F:iron ion binding"/>
    <property type="evidence" value="ECO:0007669"/>
    <property type="project" value="InterPro"/>
</dbReference>
<dbReference type="GO" id="GO:0020037">
    <property type="term" value="F:heme binding"/>
    <property type="evidence" value="ECO:0007669"/>
    <property type="project" value="InterPro"/>
</dbReference>
<dbReference type="InterPro" id="IPR001128">
    <property type="entry name" value="Cyt_P450"/>
</dbReference>
<sequence>MPKFHPVFGHLIALKEHIQALPRNATIHVAVRRMAEKFPNGIFYLNLWPFNETVIVVTNPSLASQVETAFLDKPAHIKSTFDVISGGPTIQTMYGNTWKQWRSLFNPGFASGYMTQLAPAIAEEVEVFCTLLKRRAQLGNVFQLEEFTLRMTFDIIARVTLDNRLHYQTQGSALADCLRRQVYWTPFATTFNPIRRYLSPRPLVQRYNSYRMNKYIGTEIDKQFDELAAARRHPTQKTSPNSRSIIALTMDKYLDELGDSQMSKEEFKRLATSQLRMFLYAGHDTTSSTLLYCYLLLSQNPESLSKVREEHDAAFGKDFSVVHITRSIERDPTLLNRIPYTLAVTKEVLRLFPPAGSIRTGRPDFTLSDGGQQHPTDGCSIWVLSLGMHHSPEVFVRPEEFLPERWLVGPEDPLYPNKASWTAFEWGPRNCIGQSLAMLELRVALVMTVRLFDIIPAYDEWDKLHPRGGIKVVDGNRAYQAEMGGGGAHPVDGFPVKVSLRT</sequence>